<dbReference type="EMBL" id="JAKKUT010000002">
    <property type="protein sequence ID" value="MDG2990937.1"/>
    <property type="molecule type" value="Genomic_DNA"/>
</dbReference>
<evidence type="ECO:0000259" key="1">
    <source>
        <dbReference type="Pfam" id="PF05419"/>
    </source>
</evidence>
<evidence type="ECO:0000313" key="4">
    <source>
        <dbReference type="Proteomes" id="UP001154265"/>
    </source>
</evidence>
<dbReference type="InterPro" id="IPR008629">
    <property type="entry name" value="GUN4-like"/>
</dbReference>
<name>A0ABT6EZD1_9SYNE</name>
<dbReference type="Gene3D" id="1.10.10.1770">
    <property type="entry name" value="Gun4-like"/>
    <property type="match status" value="1"/>
</dbReference>
<dbReference type="SUPFAM" id="SSF48371">
    <property type="entry name" value="ARM repeat"/>
    <property type="match status" value="1"/>
</dbReference>
<dbReference type="PANTHER" id="PTHR34800:SF1">
    <property type="entry name" value="TETRAPYRROLE-BINDING PROTEIN, CHLOROPLASTIC"/>
    <property type="match status" value="1"/>
</dbReference>
<protein>
    <submittedName>
        <fullName evidence="3">GUN4 domain-containing protein</fullName>
    </submittedName>
</protein>
<keyword evidence="4" id="KW-1185">Reference proteome</keyword>
<feature type="domain" description="GUN4-like" evidence="1">
    <location>
        <begin position="94"/>
        <end position="233"/>
    </location>
</feature>
<dbReference type="PANTHER" id="PTHR34800">
    <property type="entry name" value="TETRAPYRROLE-BINDING PROTEIN, CHLOROPLASTIC"/>
    <property type="match status" value="1"/>
</dbReference>
<dbReference type="Pfam" id="PF16416">
    <property type="entry name" value="GUN4_N"/>
    <property type="match status" value="1"/>
</dbReference>
<comment type="caution">
    <text evidence="3">The sequence shown here is derived from an EMBL/GenBank/DDBJ whole genome shotgun (WGS) entry which is preliminary data.</text>
</comment>
<dbReference type="Pfam" id="PF05419">
    <property type="entry name" value="GUN4"/>
    <property type="match status" value="1"/>
</dbReference>
<sequence>MQSTDEQLTELSSQLNGGIERIQLPAIATLMDLGPPGWHILQVFLHQSQKTPETDNSAIWIYGHIYQQLLGIDDHAVQTTLKEDFPGGVVPLHSERGINYLPLQHCLARKDFQTSDRLTLEKLCELAGPTATQRRWLYFTEVEQLPLLDLQTLNQLWLAYSLGRFGYSVQRQLWLGSGKNWDTLWEKINWRKGKKWTRYPHEFTWDLAAPRGHLPLSNQLRGVQVMNAILNHPAWS</sequence>
<dbReference type="InterPro" id="IPR037215">
    <property type="entry name" value="GUN4-like_sf"/>
</dbReference>
<dbReference type="SUPFAM" id="SSF140869">
    <property type="entry name" value="GUN4-like"/>
    <property type="match status" value="1"/>
</dbReference>
<organism evidence="3 4">
    <name type="scientific">Candidatus Synechococcus calcipolaris G9</name>
    <dbReference type="NCBI Taxonomy" id="1497997"/>
    <lineage>
        <taxon>Bacteria</taxon>
        <taxon>Bacillati</taxon>
        <taxon>Cyanobacteriota</taxon>
        <taxon>Cyanophyceae</taxon>
        <taxon>Synechococcales</taxon>
        <taxon>Synechococcaceae</taxon>
        <taxon>Synechococcus</taxon>
    </lineage>
</organism>
<evidence type="ECO:0000313" key="3">
    <source>
        <dbReference type="EMBL" id="MDG2990937.1"/>
    </source>
</evidence>
<gene>
    <name evidence="3" type="ORF">L3556_08350</name>
</gene>
<dbReference type="RefSeq" id="WP_277866825.1">
    <property type="nucleotide sequence ID" value="NZ_JAKKUT010000002.1"/>
</dbReference>
<proteinExistence type="predicted"/>
<reference evidence="3" key="1">
    <citation type="journal article" date="2022" name="Genome Biol. Evol.">
        <title>A New Gene Family Diagnostic for Intracellular Biomineralization of Amorphous Ca Carbonates by Cyanobacteria.</title>
        <authorList>
            <person name="Benzerara K."/>
            <person name="Duprat E."/>
            <person name="Bitard-Feildel T."/>
            <person name="Caumes G."/>
            <person name="Cassier-Chauvat C."/>
            <person name="Chauvat F."/>
            <person name="Dezi M."/>
            <person name="Diop S.I."/>
            <person name="Gaschignard G."/>
            <person name="Gorgen S."/>
            <person name="Gugger M."/>
            <person name="Lopez-Garcia P."/>
            <person name="Millet M."/>
            <person name="Skouri-Panet F."/>
            <person name="Moreira D."/>
            <person name="Callebaut I."/>
        </authorList>
    </citation>
    <scope>NUCLEOTIDE SEQUENCE</scope>
    <source>
        <strain evidence="3">G9</strain>
    </source>
</reference>
<dbReference type="CDD" id="cd16383">
    <property type="entry name" value="GUN4"/>
    <property type="match status" value="1"/>
</dbReference>
<accession>A0ABT6EZD1</accession>
<dbReference type="InterPro" id="IPR016024">
    <property type="entry name" value="ARM-type_fold"/>
</dbReference>
<dbReference type="Proteomes" id="UP001154265">
    <property type="component" value="Unassembled WGS sequence"/>
</dbReference>
<feature type="domain" description="GUN4 N-terminal ARM-like repeat" evidence="2">
    <location>
        <begin position="2"/>
        <end position="86"/>
    </location>
</feature>
<dbReference type="Gene3D" id="1.25.40.620">
    <property type="match status" value="1"/>
</dbReference>
<reference evidence="3" key="2">
    <citation type="submission" date="2022-01" db="EMBL/GenBank/DDBJ databases">
        <authorList>
            <person name="Zivanovic Y."/>
            <person name="Moreira D."/>
            <person name="Lopez-Garcia P."/>
        </authorList>
    </citation>
    <scope>NUCLEOTIDE SEQUENCE</scope>
    <source>
        <strain evidence="3">G9</strain>
    </source>
</reference>
<dbReference type="InterPro" id="IPR032192">
    <property type="entry name" value="GUN4_N"/>
</dbReference>
<evidence type="ECO:0000259" key="2">
    <source>
        <dbReference type="Pfam" id="PF16416"/>
    </source>
</evidence>